<dbReference type="AlphaFoldDB" id="A0A8J7F6R6"/>
<dbReference type="Proteomes" id="UP000620559">
    <property type="component" value="Unassembled WGS sequence"/>
</dbReference>
<sequence>MIAELIELHSIQGRLAIKLKDFKRIIKFYSESFLIKYLKRLLKKKLVIAYKYKKNWYIFLPKSPITKATRPNQFIPANKENFVTPSGRIAEFDWQKVLDQSPREIQDFFLQGSSNTITRNGSLYVTGLVRQGVDLNSSTVAPKSTTSLTPFAQNSFPATLEYKYGYYIKYNEALMSVFDPGVSGLVKSTNIPAAFFEICRALDAAENARNGANPGLPPQRNISTTVSFDTGTIAVAATIPVTATVGADGVIQLTAVNYLGATYGAFVLDGDMTSDTLPEAMVEIATLLSNTEKSITPAENQPDNVQVQFDLETGSAVISANLPFTSRSETDGAVTVIAIDYL</sequence>
<keyword evidence="2" id="KW-1185">Reference proteome</keyword>
<gene>
    <name evidence="1" type="ORF">IQ247_23985</name>
</gene>
<evidence type="ECO:0000313" key="2">
    <source>
        <dbReference type="Proteomes" id="UP000620559"/>
    </source>
</evidence>
<reference evidence="1" key="1">
    <citation type="submission" date="2020-10" db="EMBL/GenBank/DDBJ databases">
        <authorList>
            <person name="Castelo-Branco R."/>
            <person name="Eusebio N."/>
            <person name="Adriana R."/>
            <person name="Vieira A."/>
            <person name="Brugerolle De Fraissinette N."/>
            <person name="Rezende De Castro R."/>
            <person name="Schneider M.P."/>
            <person name="Vasconcelos V."/>
            <person name="Leao P.N."/>
        </authorList>
    </citation>
    <scope>NUCLEOTIDE SEQUENCE</scope>
    <source>
        <strain evidence="1">LEGE 06105</strain>
    </source>
</reference>
<protein>
    <submittedName>
        <fullName evidence="1">Uncharacterized protein</fullName>
    </submittedName>
</protein>
<organism evidence="1 2">
    <name type="scientific">Plectonema cf. radiosum LEGE 06105</name>
    <dbReference type="NCBI Taxonomy" id="945769"/>
    <lineage>
        <taxon>Bacteria</taxon>
        <taxon>Bacillati</taxon>
        <taxon>Cyanobacteriota</taxon>
        <taxon>Cyanophyceae</taxon>
        <taxon>Oscillatoriophycideae</taxon>
        <taxon>Oscillatoriales</taxon>
        <taxon>Microcoleaceae</taxon>
        <taxon>Plectonema</taxon>
    </lineage>
</organism>
<evidence type="ECO:0000313" key="1">
    <source>
        <dbReference type="EMBL" id="MBE9215688.1"/>
    </source>
</evidence>
<accession>A0A8J7F6R6</accession>
<name>A0A8J7F6R6_9CYAN</name>
<dbReference type="EMBL" id="JADEWL010000113">
    <property type="protein sequence ID" value="MBE9215688.1"/>
    <property type="molecule type" value="Genomic_DNA"/>
</dbReference>
<comment type="caution">
    <text evidence="1">The sequence shown here is derived from an EMBL/GenBank/DDBJ whole genome shotgun (WGS) entry which is preliminary data.</text>
</comment>
<proteinExistence type="predicted"/>